<dbReference type="AlphaFoldDB" id="A0A5C3KHN9"/>
<dbReference type="EMBL" id="ML210336">
    <property type="protein sequence ID" value="TFK19534.1"/>
    <property type="molecule type" value="Genomic_DNA"/>
</dbReference>
<proteinExistence type="predicted"/>
<dbReference type="OrthoDB" id="2668963at2759"/>
<protein>
    <submittedName>
        <fullName evidence="1">Uncharacterized protein</fullName>
    </submittedName>
</protein>
<organism evidence="1 2">
    <name type="scientific">Coprinopsis marcescibilis</name>
    <name type="common">Agaric fungus</name>
    <name type="synonym">Psathyrella marcescibilis</name>
    <dbReference type="NCBI Taxonomy" id="230819"/>
    <lineage>
        <taxon>Eukaryota</taxon>
        <taxon>Fungi</taxon>
        <taxon>Dikarya</taxon>
        <taxon>Basidiomycota</taxon>
        <taxon>Agaricomycotina</taxon>
        <taxon>Agaricomycetes</taxon>
        <taxon>Agaricomycetidae</taxon>
        <taxon>Agaricales</taxon>
        <taxon>Agaricineae</taxon>
        <taxon>Psathyrellaceae</taxon>
        <taxon>Coprinopsis</taxon>
    </lineage>
</organism>
<sequence length="154" mass="17055">MPRKPVTKRKAVQITSNTKATLYAHAVALYQAEKEKPSLGLRGICSLVAEETSQMPDVAIILNHVTLRNLVNGGNSIQEFNQAKSWLTPAEEAEVVKALIVYGNWGIPLSYKRIEEQVNKICHARLGKKFPATGVGSHYASRLVEQNSDCLCMY</sequence>
<keyword evidence="2" id="KW-1185">Reference proteome</keyword>
<dbReference type="STRING" id="230819.A0A5C3KHN9"/>
<evidence type="ECO:0000313" key="2">
    <source>
        <dbReference type="Proteomes" id="UP000307440"/>
    </source>
</evidence>
<evidence type="ECO:0000313" key="1">
    <source>
        <dbReference type="EMBL" id="TFK19534.1"/>
    </source>
</evidence>
<accession>A0A5C3KHN9</accession>
<dbReference type="Proteomes" id="UP000307440">
    <property type="component" value="Unassembled WGS sequence"/>
</dbReference>
<reference evidence="1 2" key="1">
    <citation type="journal article" date="2019" name="Nat. Ecol. Evol.">
        <title>Megaphylogeny resolves global patterns of mushroom evolution.</title>
        <authorList>
            <person name="Varga T."/>
            <person name="Krizsan K."/>
            <person name="Foldi C."/>
            <person name="Dima B."/>
            <person name="Sanchez-Garcia M."/>
            <person name="Sanchez-Ramirez S."/>
            <person name="Szollosi G.J."/>
            <person name="Szarkandi J.G."/>
            <person name="Papp V."/>
            <person name="Albert L."/>
            <person name="Andreopoulos W."/>
            <person name="Angelini C."/>
            <person name="Antonin V."/>
            <person name="Barry K.W."/>
            <person name="Bougher N.L."/>
            <person name="Buchanan P."/>
            <person name="Buyck B."/>
            <person name="Bense V."/>
            <person name="Catcheside P."/>
            <person name="Chovatia M."/>
            <person name="Cooper J."/>
            <person name="Damon W."/>
            <person name="Desjardin D."/>
            <person name="Finy P."/>
            <person name="Geml J."/>
            <person name="Haridas S."/>
            <person name="Hughes K."/>
            <person name="Justo A."/>
            <person name="Karasinski D."/>
            <person name="Kautmanova I."/>
            <person name="Kiss B."/>
            <person name="Kocsube S."/>
            <person name="Kotiranta H."/>
            <person name="LaButti K.M."/>
            <person name="Lechner B.E."/>
            <person name="Liimatainen K."/>
            <person name="Lipzen A."/>
            <person name="Lukacs Z."/>
            <person name="Mihaltcheva S."/>
            <person name="Morgado L.N."/>
            <person name="Niskanen T."/>
            <person name="Noordeloos M.E."/>
            <person name="Ohm R.A."/>
            <person name="Ortiz-Santana B."/>
            <person name="Ovrebo C."/>
            <person name="Racz N."/>
            <person name="Riley R."/>
            <person name="Savchenko A."/>
            <person name="Shiryaev A."/>
            <person name="Soop K."/>
            <person name="Spirin V."/>
            <person name="Szebenyi C."/>
            <person name="Tomsovsky M."/>
            <person name="Tulloss R.E."/>
            <person name="Uehling J."/>
            <person name="Grigoriev I.V."/>
            <person name="Vagvolgyi C."/>
            <person name="Papp T."/>
            <person name="Martin F.M."/>
            <person name="Miettinen O."/>
            <person name="Hibbett D.S."/>
            <person name="Nagy L.G."/>
        </authorList>
    </citation>
    <scope>NUCLEOTIDE SEQUENCE [LARGE SCALE GENOMIC DNA]</scope>
    <source>
        <strain evidence="1 2">CBS 121175</strain>
    </source>
</reference>
<name>A0A5C3KHN9_COPMA</name>
<gene>
    <name evidence="1" type="ORF">FA15DRAFT_601326</name>
</gene>